<dbReference type="RefSeq" id="WP_264502158.1">
    <property type="nucleotide sequence ID" value="NZ_JAPDDS010000008.1"/>
</dbReference>
<evidence type="ECO:0000313" key="2">
    <source>
        <dbReference type="EMBL" id="MCW1886204.1"/>
    </source>
</evidence>
<evidence type="ECO:0000313" key="3">
    <source>
        <dbReference type="Proteomes" id="UP001207930"/>
    </source>
</evidence>
<comment type="caution">
    <text evidence="2">The sequence shown here is derived from an EMBL/GenBank/DDBJ whole genome shotgun (WGS) entry which is preliminary data.</text>
</comment>
<name>A0ABT3FSN0_9BACT</name>
<gene>
    <name evidence="2" type="ORF">OKA04_15810</name>
</gene>
<keyword evidence="3" id="KW-1185">Reference proteome</keyword>
<protein>
    <submittedName>
        <fullName evidence="2">Uncharacterized protein</fullName>
    </submittedName>
</protein>
<sequence>MSANWAINGQSLAALGLEFAGGTFNTGTASIMTLRRVADMDEADVLAWGAAVTLTRDGVPFFQGKVDSLPTSATGTSEGQDIEIVDAWQELEQTTYKESWGAGAGSVMLPVAILGRRSNGSACTDAEQIREAVDYAASVGVAIQMGSVPAGLPLWQTEVRNITVAEVIRVSLRFHPDWVPWIDHSTSPPTLNITARSAMATRTIDIAGGEVESVKIRRRDDLKPDAVQILYLNATIIDGTTFRDWIEDRFPEAGPSAGPRVISNVIELAGAQMQFQKQRIKTRPLPTNHGEMREWLKKKYPQLKDVLDAHWNVKMLSKELVPEPDAEDDPDPEPVNPRARRITVESVDDLPRELVKGSIEDWMRRKVGRVRIGYNLQISPNASAASRKALEPIASKVALSPVATNAITKIYKGVTQWVDGETAPAGIAEEVYNSLLAYQFEGSITTVAEDVTGDRFHGCKINVAGGKGEWASMGAMVHAVSFDIAKGAMTIGLGPSHWSAAQDIMDLKRMLRGRGVTWMSEAERTSNELGAEGEPGSKGDTVTGFDIPDTEEEHEAPIRPMFSPYIGGDNGTSLYFTPGTVRFVRLGEEDPADSDPLAGTQVTPLFPTINGEPMDSANPSAFDVSARTDCSVWLITDRIRCSNASFVPGDDSTETNRLAIFARAEKPPKEDGEIHTCVAKMDFETVAGVKTITNLKQLVQGHVDVWFKCLNDQSSEAAGSSQDEEFASEDFESDDEIDPDPSDSKDCKFRMAAKWDNRSECYVRGREAYAVWEVMIGISSLKNKCPGGWKAKITMPGGQSAPYNGQATEGNILIVPLTKMINRFGARFRFFYPPACEPTALSVTIIGDSGDEEEPHECCDTNFTQSFPSSWPRHCHSTCSTTVIPPPDTEVPPPP</sequence>
<proteinExistence type="predicted"/>
<organism evidence="2 3">
    <name type="scientific">Luteolibacter flavescens</name>
    <dbReference type="NCBI Taxonomy" id="1859460"/>
    <lineage>
        <taxon>Bacteria</taxon>
        <taxon>Pseudomonadati</taxon>
        <taxon>Verrucomicrobiota</taxon>
        <taxon>Verrucomicrobiia</taxon>
        <taxon>Verrucomicrobiales</taxon>
        <taxon>Verrucomicrobiaceae</taxon>
        <taxon>Luteolibacter</taxon>
    </lineage>
</organism>
<evidence type="ECO:0000256" key="1">
    <source>
        <dbReference type="SAM" id="MobiDB-lite"/>
    </source>
</evidence>
<dbReference type="EMBL" id="JAPDDS010000008">
    <property type="protein sequence ID" value="MCW1886204.1"/>
    <property type="molecule type" value="Genomic_DNA"/>
</dbReference>
<feature type="compositionally biased region" description="Acidic residues" evidence="1">
    <location>
        <begin position="722"/>
        <end position="741"/>
    </location>
</feature>
<accession>A0ABT3FSN0</accession>
<dbReference type="Proteomes" id="UP001207930">
    <property type="component" value="Unassembled WGS sequence"/>
</dbReference>
<feature type="region of interest" description="Disordered" evidence="1">
    <location>
        <begin position="716"/>
        <end position="744"/>
    </location>
</feature>
<reference evidence="2 3" key="1">
    <citation type="submission" date="2022-10" db="EMBL/GenBank/DDBJ databases">
        <title>Luteolibacter flavescens strain MCCC 1K03193, whole genome shotgun sequencing project.</title>
        <authorList>
            <person name="Zhao G."/>
            <person name="Shen L."/>
        </authorList>
    </citation>
    <scope>NUCLEOTIDE SEQUENCE [LARGE SCALE GENOMIC DNA]</scope>
    <source>
        <strain evidence="2 3">MCCC 1K03193</strain>
    </source>
</reference>